<protein>
    <submittedName>
        <fullName evidence="2">Uncharacterized protein</fullName>
    </submittedName>
</protein>
<gene>
    <name evidence="2" type="ORF">A163_03815</name>
</gene>
<keyword evidence="1" id="KW-0472">Membrane</keyword>
<keyword evidence="3" id="KW-1185">Reference proteome</keyword>
<reference evidence="2 3" key="1">
    <citation type="journal article" date="2012" name="Science">
        <title>Ecological populations of bacteria act as socially cohesive units of antibiotic production and resistance.</title>
        <authorList>
            <person name="Cordero O.X."/>
            <person name="Wildschutte H."/>
            <person name="Kirkup B."/>
            <person name="Proehl S."/>
            <person name="Ngo L."/>
            <person name="Hussain F."/>
            <person name="Le Roux F."/>
            <person name="Mincer T."/>
            <person name="Polz M.F."/>
        </authorList>
    </citation>
    <scope>NUCLEOTIDE SEQUENCE [LARGE SCALE GENOMIC DNA]</scope>
    <source>
        <strain evidence="2 3">1F-267</strain>
    </source>
</reference>
<organism evidence="2 3">
    <name type="scientific">Vibrio tasmaniensis 1F-267</name>
    <dbReference type="NCBI Taxonomy" id="1191324"/>
    <lineage>
        <taxon>Bacteria</taxon>
        <taxon>Pseudomonadati</taxon>
        <taxon>Pseudomonadota</taxon>
        <taxon>Gammaproteobacteria</taxon>
        <taxon>Vibrionales</taxon>
        <taxon>Vibrionaceae</taxon>
        <taxon>Vibrio</taxon>
    </lineage>
</organism>
<keyword evidence="1" id="KW-0812">Transmembrane</keyword>
<name>A0ABX3BAI7_9VIBR</name>
<dbReference type="Proteomes" id="UP000094638">
    <property type="component" value="Unassembled WGS sequence"/>
</dbReference>
<sequence length="200" mass="22856">MCLLLILFGTLIGSTSFQGTFINVAWYDALSAVGSILAGGGTCVAAFYAYKALSTWERQWKFTTSHRKTDELLSALKNYQSATLDIADANLKNAEFSLGEWSKLEQKIDVSDMHNSWFKFNSQLFDVLGYVKGKKLLSTSKIEELRDLVLEVERLAWRSKQQSTDLDLEATYKEIQNRSYKANCTFTRKVTELKLWLYEN</sequence>
<evidence type="ECO:0000256" key="1">
    <source>
        <dbReference type="SAM" id="Phobius"/>
    </source>
</evidence>
<evidence type="ECO:0000313" key="3">
    <source>
        <dbReference type="Proteomes" id="UP000094638"/>
    </source>
</evidence>
<evidence type="ECO:0000313" key="2">
    <source>
        <dbReference type="EMBL" id="OEF52623.1"/>
    </source>
</evidence>
<proteinExistence type="predicted"/>
<accession>A0ABX3BAI7</accession>
<keyword evidence="1" id="KW-1133">Transmembrane helix</keyword>
<feature type="transmembrane region" description="Helical" evidence="1">
    <location>
        <begin position="29"/>
        <end position="50"/>
    </location>
</feature>
<dbReference type="EMBL" id="AJZO02000079">
    <property type="protein sequence ID" value="OEF52623.1"/>
    <property type="molecule type" value="Genomic_DNA"/>
</dbReference>
<comment type="caution">
    <text evidence="2">The sequence shown here is derived from an EMBL/GenBank/DDBJ whole genome shotgun (WGS) entry which is preliminary data.</text>
</comment>